<keyword evidence="3" id="KW-0378">Hydrolase</keyword>
<dbReference type="SUPFAM" id="SSF75620">
    <property type="entry name" value="Release factor"/>
    <property type="match status" value="1"/>
</dbReference>
<dbReference type="PANTHER" id="PTHR47814:SF1">
    <property type="entry name" value="PEPTIDYL-TRNA HYDROLASE ARFB"/>
    <property type="match status" value="1"/>
</dbReference>
<keyword evidence="4" id="KW-1185">Reference proteome</keyword>
<evidence type="ECO:0000313" key="4">
    <source>
        <dbReference type="Proteomes" id="UP001595828"/>
    </source>
</evidence>
<dbReference type="InterPro" id="IPR045853">
    <property type="entry name" value="Pep_chain_release_fac_I_sf"/>
</dbReference>
<comment type="caution">
    <text evidence="3">The sequence shown here is derived from an EMBL/GenBank/DDBJ whole genome shotgun (WGS) entry which is preliminary data.</text>
</comment>
<dbReference type="PANTHER" id="PTHR47814">
    <property type="entry name" value="PEPTIDYL-TRNA HYDROLASE ARFB"/>
    <property type="match status" value="1"/>
</dbReference>
<reference evidence="4" key="1">
    <citation type="journal article" date="2019" name="Int. J. Syst. Evol. Microbiol.">
        <title>The Global Catalogue of Microorganisms (GCM) 10K type strain sequencing project: providing services to taxonomists for standard genome sequencing and annotation.</title>
        <authorList>
            <consortium name="The Broad Institute Genomics Platform"/>
            <consortium name="The Broad Institute Genome Sequencing Center for Infectious Disease"/>
            <person name="Wu L."/>
            <person name="Ma J."/>
        </authorList>
    </citation>
    <scope>NUCLEOTIDE SEQUENCE [LARGE SCALE GENOMIC DNA]</scope>
    <source>
        <strain evidence="4">CGMCC 1.12989</strain>
    </source>
</reference>
<sequence length="140" mass="15414">MPEPDPAIAERALAIASESFIAASGPGGQNVNKVATAVQLRVDVFALRLSPQVFARLKTLAGSRMTARGELMIAARRFRTQEANRADARERLVELLKEAQRLPEKRAKSRLNRVGREQRLAGKKLRGTVKAARGKVTRDD</sequence>
<dbReference type="Gene3D" id="3.30.160.20">
    <property type="match status" value="1"/>
</dbReference>
<evidence type="ECO:0000256" key="1">
    <source>
        <dbReference type="ARBA" id="ARBA00010835"/>
    </source>
</evidence>
<dbReference type="Pfam" id="PF00472">
    <property type="entry name" value="RF-1"/>
    <property type="match status" value="1"/>
</dbReference>
<protein>
    <submittedName>
        <fullName evidence="3">Alternative ribosome rescue aminoacyl-tRNA hydrolase ArfB</fullName>
        <ecNumber evidence="3">3.1.1.29</ecNumber>
    </submittedName>
</protein>
<dbReference type="RefSeq" id="WP_379537738.1">
    <property type="nucleotide sequence ID" value="NZ_JBHSDR010000003.1"/>
</dbReference>
<evidence type="ECO:0000259" key="2">
    <source>
        <dbReference type="Pfam" id="PF00472"/>
    </source>
</evidence>
<organism evidence="3 4">
    <name type="scientific">Novosphingobium tardum</name>
    <dbReference type="NCBI Taxonomy" id="1538021"/>
    <lineage>
        <taxon>Bacteria</taxon>
        <taxon>Pseudomonadati</taxon>
        <taxon>Pseudomonadota</taxon>
        <taxon>Alphaproteobacteria</taxon>
        <taxon>Sphingomonadales</taxon>
        <taxon>Sphingomonadaceae</taxon>
        <taxon>Novosphingobium</taxon>
    </lineage>
</organism>
<dbReference type="NCBIfam" id="NF006718">
    <property type="entry name" value="PRK09256.1"/>
    <property type="match status" value="1"/>
</dbReference>
<dbReference type="EC" id="3.1.1.29" evidence="3"/>
<comment type="similarity">
    <text evidence="1">Belongs to the prokaryotic/mitochondrial release factor family.</text>
</comment>
<name>A0ABV8RPV3_9SPHN</name>
<evidence type="ECO:0000313" key="3">
    <source>
        <dbReference type="EMBL" id="MFC4294281.1"/>
    </source>
</evidence>
<dbReference type="GO" id="GO:0004045">
    <property type="term" value="F:peptidyl-tRNA hydrolase activity"/>
    <property type="evidence" value="ECO:0007669"/>
    <property type="project" value="UniProtKB-EC"/>
</dbReference>
<dbReference type="InterPro" id="IPR000352">
    <property type="entry name" value="Pep_chain_release_fac_I"/>
</dbReference>
<dbReference type="Proteomes" id="UP001595828">
    <property type="component" value="Unassembled WGS sequence"/>
</dbReference>
<gene>
    <name evidence="3" type="primary">arfB</name>
    <name evidence="3" type="ORF">ACFO0A_04325</name>
</gene>
<dbReference type="EMBL" id="JBHSDR010000003">
    <property type="protein sequence ID" value="MFC4294281.1"/>
    <property type="molecule type" value="Genomic_DNA"/>
</dbReference>
<proteinExistence type="inferred from homology"/>
<feature type="domain" description="Prokaryotic-type class I peptide chain release factors" evidence="2">
    <location>
        <begin position="18"/>
        <end position="137"/>
    </location>
</feature>
<accession>A0ABV8RPV3</accession>